<keyword evidence="2" id="KW-0645">Protease</keyword>
<dbReference type="AlphaFoldDB" id="A0A2G9SKP9"/>
<dbReference type="PANTHER" id="PTHR28631:SF1">
    <property type="entry name" value="ACTIN MATURATION PROTEASE"/>
    <property type="match status" value="1"/>
</dbReference>
<comment type="similarity">
    <text evidence="4">Belongs to the ACTMAP family.</text>
</comment>
<evidence type="ECO:0000256" key="8">
    <source>
        <dbReference type="ARBA" id="ARBA00049041"/>
    </source>
</evidence>
<evidence type="ECO:0000256" key="1">
    <source>
        <dbReference type="ARBA" id="ARBA00022438"/>
    </source>
</evidence>
<comment type="catalytic activity">
    <reaction evidence="10">
        <text>N-terminal N(alpha)-acetyl-L-methionyl-L-glutamyl-[protein] + H2O = N-terminal L-glutamyl-[protein] + N-acetyl-L-methionine</text>
        <dbReference type="Rhea" id="RHEA:74575"/>
        <dbReference type="Rhea" id="RHEA-COMP:12668"/>
        <dbReference type="Rhea" id="RHEA-COMP:12697"/>
        <dbReference type="ChEBI" id="CHEBI:15377"/>
        <dbReference type="ChEBI" id="CHEBI:64721"/>
        <dbReference type="ChEBI" id="CHEBI:71670"/>
        <dbReference type="ChEBI" id="CHEBI:133360"/>
    </reaction>
    <physiologicalReaction direction="left-to-right" evidence="10">
        <dbReference type="Rhea" id="RHEA:74576"/>
    </physiologicalReaction>
</comment>
<evidence type="ECO:0000256" key="6">
    <source>
        <dbReference type="ARBA" id="ARBA00034908"/>
    </source>
</evidence>
<evidence type="ECO:0000256" key="2">
    <source>
        <dbReference type="ARBA" id="ARBA00022670"/>
    </source>
</evidence>
<proteinExistence type="inferred from homology"/>
<keyword evidence="1" id="KW-0031">Aminopeptidase</keyword>
<sequence length="385" mass="42280">VQKRHPTCVPTHQMAMTPSFAVWGSLQTYVMVSREAQESCCAHQIKGFLVGISQQIHQAPKKDKMEVIVKRPMAEEDGECAAASAIPVPPPPPPPPLLPPPAHGLPLPVLAKSKFYKKLAEHSDPSVGGCEELKKMIKKQQDRFSRTLKWLLYNNHIPSLIQEGPQCGLVALWMAGGLLDNTKEVTLGAIVDTAISKGYTALGEMFSAVNMASLAEQMFGCQCELLSGGMDGENRERILHHLMAGLPVLVPYDEDFNHEPCQRNGHRAHWAVISGVLLGMLSGSFEPDVDIPGLYHPPPRFMAPYTGDADEIYLIAKQGKSLRYQLWEYSSVSRSNGQLLQLDPKRAIDGNAYVLPEGGVQAGLCGKIVLFIIKMLYSKFFTGIV</sequence>
<dbReference type="OrthoDB" id="198816at2759"/>
<feature type="non-terminal residue" evidence="11">
    <location>
        <position position="1"/>
    </location>
</feature>
<name>A0A2G9SKP9_AQUCT</name>
<keyword evidence="12" id="KW-1185">Reference proteome</keyword>
<evidence type="ECO:0000256" key="9">
    <source>
        <dbReference type="ARBA" id="ARBA00093241"/>
    </source>
</evidence>
<reference evidence="12" key="1">
    <citation type="journal article" date="2017" name="Nat. Commun.">
        <title>The North American bullfrog draft genome provides insight into hormonal regulation of long noncoding RNA.</title>
        <authorList>
            <person name="Hammond S.A."/>
            <person name="Warren R.L."/>
            <person name="Vandervalk B.P."/>
            <person name="Kucuk E."/>
            <person name="Khan H."/>
            <person name="Gibb E.A."/>
            <person name="Pandoh P."/>
            <person name="Kirk H."/>
            <person name="Zhao Y."/>
            <person name="Jones M."/>
            <person name="Mungall A.J."/>
            <person name="Coope R."/>
            <person name="Pleasance S."/>
            <person name="Moore R.A."/>
            <person name="Holt R.A."/>
            <person name="Round J.M."/>
            <person name="Ohora S."/>
            <person name="Walle B.V."/>
            <person name="Veldhoen N."/>
            <person name="Helbing C.C."/>
            <person name="Birol I."/>
        </authorList>
    </citation>
    <scope>NUCLEOTIDE SEQUENCE [LARGE SCALE GENOMIC DNA]</scope>
</reference>
<organism evidence="11 12">
    <name type="scientific">Aquarana catesbeiana</name>
    <name type="common">American bullfrog</name>
    <name type="synonym">Rana catesbeiana</name>
    <dbReference type="NCBI Taxonomy" id="8400"/>
    <lineage>
        <taxon>Eukaryota</taxon>
        <taxon>Metazoa</taxon>
        <taxon>Chordata</taxon>
        <taxon>Craniata</taxon>
        <taxon>Vertebrata</taxon>
        <taxon>Euteleostomi</taxon>
        <taxon>Amphibia</taxon>
        <taxon>Batrachia</taxon>
        <taxon>Anura</taxon>
        <taxon>Neobatrachia</taxon>
        <taxon>Ranoidea</taxon>
        <taxon>Ranidae</taxon>
        <taxon>Aquarana</taxon>
    </lineage>
</organism>
<evidence type="ECO:0000256" key="3">
    <source>
        <dbReference type="ARBA" id="ARBA00022801"/>
    </source>
</evidence>
<comment type="catalytic activity">
    <reaction evidence="8">
        <text>N-terminal N(alpha)-acetyl-L-cysteinyl-L-aspartyl-[protein] + H2O = N-terminal L-aspartyl-[protein] + N-acetyl-L-cysteine</text>
        <dbReference type="Rhea" id="RHEA:74579"/>
        <dbReference type="Rhea" id="RHEA-COMP:12669"/>
        <dbReference type="Rhea" id="RHEA-COMP:18395"/>
        <dbReference type="ChEBI" id="CHEBI:15377"/>
        <dbReference type="ChEBI" id="CHEBI:64720"/>
        <dbReference type="ChEBI" id="CHEBI:78236"/>
        <dbReference type="ChEBI" id="CHEBI:193599"/>
    </reaction>
    <physiologicalReaction direction="left-to-right" evidence="8">
        <dbReference type="Rhea" id="RHEA:74580"/>
    </physiologicalReaction>
</comment>
<evidence type="ECO:0000256" key="7">
    <source>
        <dbReference type="ARBA" id="ARBA00047999"/>
    </source>
</evidence>
<evidence type="ECO:0000256" key="4">
    <source>
        <dbReference type="ARBA" id="ARBA00034725"/>
    </source>
</evidence>
<dbReference type="InterPro" id="IPR040043">
    <property type="entry name" value="ACTMAP"/>
</dbReference>
<accession>A0A2G9SKP9</accession>
<evidence type="ECO:0000256" key="5">
    <source>
        <dbReference type="ARBA" id="ARBA00034848"/>
    </source>
</evidence>
<evidence type="ECO:0000256" key="10">
    <source>
        <dbReference type="ARBA" id="ARBA00093265"/>
    </source>
</evidence>
<protein>
    <recommendedName>
        <fullName evidence="5">Actin maturation protease</fullName>
    </recommendedName>
    <alternativeName>
        <fullName evidence="6">Actin aminopeptidase ACTMAP</fullName>
    </alternativeName>
</protein>
<keyword evidence="3" id="KW-0378">Hydrolase</keyword>
<comment type="catalytic activity">
    <reaction evidence="9">
        <text>N-terminal N(alpha)-acetyl-L-methionyl-L-aspartyl-[protein] + H2O = N-terminal L-aspartyl-[protein] + N-acetyl-L-methionine</text>
        <dbReference type="Rhea" id="RHEA:74571"/>
        <dbReference type="Rhea" id="RHEA-COMP:12669"/>
        <dbReference type="Rhea" id="RHEA-COMP:12693"/>
        <dbReference type="ChEBI" id="CHEBI:15377"/>
        <dbReference type="ChEBI" id="CHEBI:64720"/>
        <dbReference type="ChEBI" id="CHEBI:71670"/>
        <dbReference type="ChEBI" id="CHEBI:133063"/>
    </reaction>
    <physiologicalReaction direction="left-to-right" evidence="9">
        <dbReference type="Rhea" id="RHEA:74572"/>
    </physiologicalReaction>
</comment>
<comment type="catalytic activity">
    <reaction evidence="7">
        <text>N-terminal N(alpha)-acetyl-L-cysteinyl-L-glutamyl-[protein] + H2O = N-terminal L-glutamyl-[protein] + N-acetyl-L-cysteine</text>
        <dbReference type="Rhea" id="RHEA:74583"/>
        <dbReference type="Rhea" id="RHEA-COMP:12668"/>
        <dbReference type="Rhea" id="RHEA-COMP:18396"/>
        <dbReference type="ChEBI" id="CHEBI:15377"/>
        <dbReference type="ChEBI" id="CHEBI:64721"/>
        <dbReference type="ChEBI" id="CHEBI:78236"/>
        <dbReference type="ChEBI" id="CHEBI:193601"/>
    </reaction>
    <physiologicalReaction direction="left-to-right" evidence="7">
        <dbReference type="Rhea" id="RHEA:74584"/>
    </physiologicalReaction>
</comment>
<evidence type="ECO:0000313" key="12">
    <source>
        <dbReference type="Proteomes" id="UP000228934"/>
    </source>
</evidence>
<dbReference type="Pfam" id="PF21646">
    <property type="entry name" value="ACTMAP-like_C"/>
    <property type="match status" value="1"/>
</dbReference>
<dbReference type="GO" id="GO:0006508">
    <property type="term" value="P:proteolysis"/>
    <property type="evidence" value="ECO:0007669"/>
    <property type="project" value="UniProtKB-KW"/>
</dbReference>
<evidence type="ECO:0000313" key="11">
    <source>
        <dbReference type="EMBL" id="PIO40103.1"/>
    </source>
</evidence>
<dbReference type="Proteomes" id="UP000228934">
    <property type="component" value="Unassembled WGS sequence"/>
</dbReference>
<dbReference type="GO" id="GO:0004177">
    <property type="term" value="F:aminopeptidase activity"/>
    <property type="evidence" value="ECO:0007669"/>
    <property type="project" value="UniProtKB-KW"/>
</dbReference>
<dbReference type="EMBL" id="KV924964">
    <property type="protein sequence ID" value="PIO40103.1"/>
    <property type="molecule type" value="Genomic_DNA"/>
</dbReference>
<gene>
    <name evidence="11" type="ORF">AB205_0147210</name>
</gene>
<dbReference type="PANTHER" id="PTHR28631">
    <property type="entry name" value="UPF0692 PROTEIN C19ORF54"/>
    <property type="match status" value="1"/>
</dbReference>